<comment type="catalytic activity">
    <reaction evidence="16">
        <text>a beta-D-galactosyl-(1-&gt;3)-N-acetyl-alpha-D-galactosaminyl derivative + CMP-N-acetyl-beta-neuraminate = an N-acetyl-alpha-neuraminyl-(2-&gt;3)-beta-D-galactosyl-(1-&gt;3)-N-acetyl-alpha-D-galactosaminyl derivative + CMP + H(+)</text>
        <dbReference type="Rhea" id="RHEA:21616"/>
        <dbReference type="ChEBI" id="CHEBI:15378"/>
        <dbReference type="ChEBI" id="CHEBI:57812"/>
        <dbReference type="ChEBI" id="CHEBI:60377"/>
        <dbReference type="ChEBI" id="CHEBI:133470"/>
        <dbReference type="ChEBI" id="CHEBI:139596"/>
        <dbReference type="EC" id="2.4.3.4"/>
    </reaction>
    <physiologicalReaction direction="left-to-right" evidence="16">
        <dbReference type="Rhea" id="RHEA:21617"/>
    </physiologicalReaction>
</comment>
<comment type="catalytic activity">
    <reaction evidence="29">
        <text>a ganglioside GA1 + CMP-N-acetyl-beta-neuraminate = a ganglioside GM1b + CMP + H(+)</text>
        <dbReference type="Rhea" id="RHEA:48244"/>
        <dbReference type="ChEBI" id="CHEBI:15378"/>
        <dbReference type="ChEBI" id="CHEBI:57812"/>
        <dbReference type="ChEBI" id="CHEBI:60377"/>
        <dbReference type="ChEBI" id="CHEBI:88069"/>
        <dbReference type="ChEBI" id="CHEBI:90151"/>
    </reaction>
    <physiologicalReaction direction="left-to-right" evidence="29">
        <dbReference type="Rhea" id="RHEA:48245"/>
    </physiologicalReaction>
</comment>
<evidence type="ECO:0000256" key="26">
    <source>
        <dbReference type="ARBA" id="ARBA00042991"/>
    </source>
</evidence>
<evidence type="ECO:0000256" key="27">
    <source>
        <dbReference type="ARBA" id="ARBA00043673"/>
    </source>
</evidence>
<dbReference type="GeneID" id="103593827"/>
<dbReference type="PIRSF" id="PIRSF005557">
    <property type="entry name" value="Sialyl_trans"/>
    <property type="match status" value="1"/>
</dbReference>
<evidence type="ECO:0000256" key="11">
    <source>
        <dbReference type="ARBA" id="ARBA00022989"/>
    </source>
</evidence>
<evidence type="ECO:0000256" key="30">
    <source>
        <dbReference type="ARBA" id="ARBA00047509"/>
    </source>
</evidence>
<protein>
    <recommendedName>
        <fullName evidence="19">CMP-N-acetylneuraminate-beta-galactosamide-alpha-2,3-sialyltransferase 1</fullName>
        <ecNumber evidence="17">2.4.3.2</ecNumber>
        <ecNumber evidence="18">2.4.3.4</ecNumber>
    </recommendedName>
    <alternativeName>
        <fullName evidence="26">Gal-NAc6S</fullName>
    </alternativeName>
    <alternativeName>
        <fullName evidence="23">Gal-beta-1,3-GalNAc-alpha-2,3-sialyltransferase</fullName>
    </alternativeName>
    <alternativeName>
        <fullName evidence="25">Monosialoganglioside sialyltransferase</fullName>
    </alternativeName>
    <alternativeName>
        <fullName evidence="21">ST3Gal I</fullName>
    </alternativeName>
    <alternativeName>
        <fullName evidence="22">ST3GalA.1</fullName>
    </alternativeName>
    <alternativeName>
        <fullName evidence="20">ST3O</fullName>
    </alternativeName>
    <alternativeName>
        <fullName evidence="24">Sialyltransferase 4A</fullName>
    </alternativeName>
</protein>
<evidence type="ECO:0000256" key="6">
    <source>
        <dbReference type="ARBA" id="ARBA00022525"/>
    </source>
</evidence>
<keyword evidence="13" id="KW-0472">Membrane</keyword>
<evidence type="ECO:0000256" key="28">
    <source>
        <dbReference type="ARBA" id="ARBA00043773"/>
    </source>
</evidence>
<dbReference type="Gene3D" id="3.90.1480.20">
    <property type="entry name" value="Glycosyl transferase family 29"/>
    <property type="match status" value="1"/>
</dbReference>
<evidence type="ECO:0000256" key="16">
    <source>
        <dbReference type="ARBA" id="ARBA00036292"/>
    </source>
</evidence>
<keyword evidence="6" id="KW-0964">Secreted</keyword>
<evidence type="ECO:0000256" key="5">
    <source>
        <dbReference type="ARBA" id="ARBA00006003"/>
    </source>
</evidence>
<evidence type="ECO:0000256" key="9">
    <source>
        <dbReference type="ARBA" id="ARBA00022692"/>
    </source>
</evidence>
<evidence type="ECO:0000256" key="10">
    <source>
        <dbReference type="ARBA" id="ARBA00022968"/>
    </source>
</evidence>
<evidence type="ECO:0000256" key="19">
    <source>
        <dbReference type="ARBA" id="ARBA00040101"/>
    </source>
</evidence>
<evidence type="ECO:0000256" key="2">
    <source>
        <dbReference type="ARBA" id="ARBA00004613"/>
    </source>
</evidence>
<comment type="catalytic activity">
    <reaction evidence="27">
        <text>a ganglioside GA1 (d18:1(4E)) + CMP-N-acetyl-beta-neuraminate = a ganglioside GM1b (d18:1(4E)) + CMP + H(+)</text>
        <dbReference type="Rhea" id="RHEA:47560"/>
        <dbReference type="ChEBI" id="CHEBI:15378"/>
        <dbReference type="ChEBI" id="CHEBI:27938"/>
        <dbReference type="ChEBI" id="CHEBI:57812"/>
        <dbReference type="ChEBI" id="CHEBI:60377"/>
        <dbReference type="ChEBI" id="CHEBI:78568"/>
    </reaction>
    <physiologicalReaction direction="left-to-right" evidence="27">
        <dbReference type="Rhea" id="RHEA:47561"/>
    </physiologicalReaction>
</comment>
<evidence type="ECO:0000313" key="32">
    <source>
        <dbReference type="RefSeq" id="XP_008575127.1"/>
    </source>
</evidence>
<reference evidence="32" key="1">
    <citation type="submission" date="2025-08" db="UniProtKB">
        <authorList>
            <consortium name="RefSeq"/>
        </authorList>
    </citation>
    <scope>IDENTIFICATION</scope>
</reference>
<dbReference type="RefSeq" id="XP_008575127.1">
    <property type="nucleotide sequence ID" value="XM_008576905.1"/>
</dbReference>
<evidence type="ECO:0000256" key="14">
    <source>
        <dbReference type="ARBA" id="ARBA00023157"/>
    </source>
</evidence>
<evidence type="ECO:0000256" key="13">
    <source>
        <dbReference type="ARBA" id="ARBA00023136"/>
    </source>
</evidence>
<evidence type="ECO:0000256" key="23">
    <source>
        <dbReference type="ARBA" id="ARBA00042448"/>
    </source>
</evidence>
<keyword evidence="9" id="KW-0812">Transmembrane</keyword>
<evidence type="ECO:0000256" key="15">
    <source>
        <dbReference type="ARBA" id="ARBA00023180"/>
    </source>
</evidence>
<dbReference type="Proteomes" id="UP000694923">
    <property type="component" value="Unplaced"/>
</dbReference>
<evidence type="ECO:0000256" key="1">
    <source>
        <dbReference type="ARBA" id="ARBA00004447"/>
    </source>
</evidence>
<evidence type="ECO:0000256" key="21">
    <source>
        <dbReference type="ARBA" id="ARBA00041997"/>
    </source>
</evidence>
<evidence type="ECO:0000256" key="7">
    <source>
        <dbReference type="ARBA" id="ARBA00022676"/>
    </source>
</evidence>
<dbReference type="InterPro" id="IPR001675">
    <property type="entry name" value="Glyco_trans_29"/>
</dbReference>
<evidence type="ECO:0000256" key="12">
    <source>
        <dbReference type="ARBA" id="ARBA00023034"/>
    </source>
</evidence>
<gene>
    <name evidence="32" type="primary">LOC103593827</name>
</gene>
<dbReference type="EC" id="2.4.3.4" evidence="18"/>
<keyword evidence="14" id="KW-1015">Disulfide bond</keyword>
<keyword evidence="7" id="KW-0328">Glycosyltransferase</keyword>
<sequence>MVAMRKRTLKLLTFLLLLISLTSFLLNYTHTTVPTTWFPKQMVLELSENLKKLIKYRPCTCTRCIGQRGLSAWFDERFNQTMQPLLTARNALLEEDTYQWWLKLQREKKPTNLNDTIKELFRVVPGDVDPVLEKGSVGCRRCAVVGNSGNLRESLYGPEIDSHDFVFRMNKAPTVGFEADVGSKTTHHLMYPESFRELGENVRMVLVPFKTIDLEWVVSATTTGTISQSSGLEFGFLDMHSHPLLPEKSSLLSSRQLWGGGTKTKPDTGTPPSLATAGCILIYHPAFIKYVFDSWLQGHGRYPSTGILSVIFSMHVCDEVDLYGFGADSKGNWHHYWENNPSAGAFRKTGVHDADFESNVTATLASINKIRIFTGR</sequence>
<dbReference type="Pfam" id="PF00777">
    <property type="entry name" value="Glyco_transf_29"/>
    <property type="match status" value="1"/>
</dbReference>
<dbReference type="EC" id="2.4.3.2" evidence="17"/>
<dbReference type="PANTHER" id="PTHR46032">
    <property type="entry name" value="ALPHA-2,3-SIALYLTRANSFERASE ST3GAL I ISOFORM X1"/>
    <property type="match status" value="1"/>
</dbReference>
<evidence type="ECO:0000256" key="8">
    <source>
        <dbReference type="ARBA" id="ARBA00022679"/>
    </source>
</evidence>
<comment type="similarity">
    <text evidence="5">Belongs to the glycosyltransferase 29 family.</text>
</comment>
<keyword evidence="10" id="KW-0735">Signal-anchor</keyword>
<evidence type="ECO:0000256" key="20">
    <source>
        <dbReference type="ARBA" id="ARBA00041507"/>
    </source>
</evidence>
<proteinExistence type="inferred from homology"/>
<comment type="catalytic activity">
    <reaction evidence="28">
        <text>a ganglioside GM1 (d18:1(4E)) + CMP-N-acetyl-beta-neuraminate = a ganglioside GD1a (d18:1(4E)) + CMP + H(+)</text>
        <dbReference type="Rhea" id="RHEA:18021"/>
        <dbReference type="ChEBI" id="CHEBI:15378"/>
        <dbReference type="ChEBI" id="CHEBI:57812"/>
        <dbReference type="ChEBI" id="CHEBI:60377"/>
        <dbReference type="ChEBI" id="CHEBI:77709"/>
        <dbReference type="ChEBI" id="CHEBI:78445"/>
        <dbReference type="EC" id="2.4.3.2"/>
    </reaction>
    <physiologicalReaction direction="left-to-right" evidence="28">
        <dbReference type="Rhea" id="RHEA:18022"/>
    </physiologicalReaction>
</comment>
<keyword evidence="15" id="KW-0325">Glycoprotein</keyword>
<evidence type="ECO:0000256" key="17">
    <source>
        <dbReference type="ARBA" id="ARBA00039106"/>
    </source>
</evidence>
<comment type="catalytic activity">
    <reaction evidence="30">
        <text>ganglioside GM1 (d18:1(4E)/18:0) + CMP-N-acetyl-beta-neuraminate = ganglioside GD1a (18:1(4E)/18:0) + CMP + H(+)</text>
        <dbReference type="Rhea" id="RHEA:48248"/>
        <dbReference type="ChEBI" id="CHEBI:15378"/>
        <dbReference type="ChEBI" id="CHEBI:57812"/>
        <dbReference type="ChEBI" id="CHEBI:60377"/>
        <dbReference type="ChEBI" id="CHEBI:73110"/>
        <dbReference type="ChEBI" id="CHEBI:90153"/>
    </reaction>
    <physiologicalReaction direction="left-to-right" evidence="30">
        <dbReference type="Rhea" id="RHEA:48249"/>
    </physiologicalReaction>
</comment>
<comment type="pathway">
    <text evidence="3">Protein modification; protein glycosylation.</text>
</comment>
<dbReference type="InterPro" id="IPR051757">
    <property type="entry name" value="Beta-gal_alpha2-3_sialyltrans"/>
</dbReference>
<dbReference type="PANTHER" id="PTHR46032:SF6">
    <property type="entry name" value="CMP-N-ACETYLNEURAMINATE-BETA-GALACTOSAMIDE-ALPHA-2,3-SIALYLTRANSFERASE 1"/>
    <property type="match status" value="1"/>
</dbReference>
<dbReference type="InterPro" id="IPR012163">
    <property type="entry name" value="Sialyl_trans"/>
</dbReference>
<evidence type="ECO:0000256" key="4">
    <source>
        <dbReference type="ARBA" id="ARBA00004934"/>
    </source>
</evidence>
<evidence type="ECO:0000256" key="24">
    <source>
        <dbReference type="ARBA" id="ARBA00042682"/>
    </source>
</evidence>
<evidence type="ECO:0000256" key="22">
    <source>
        <dbReference type="ARBA" id="ARBA00042022"/>
    </source>
</evidence>
<accession>A0ABM0R3D6</accession>
<keyword evidence="31" id="KW-1185">Reference proteome</keyword>
<comment type="pathway">
    <text evidence="4">Glycolipid biosynthesis.</text>
</comment>
<organism evidence="31 32">
    <name type="scientific">Galeopterus variegatus</name>
    <name type="common">Malayan flying lemur</name>
    <name type="synonym">Cynocephalus variegatus</name>
    <dbReference type="NCBI Taxonomy" id="482537"/>
    <lineage>
        <taxon>Eukaryota</taxon>
        <taxon>Metazoa</taxon>
        <taxon>Chordata</taxon>
        <taxon>Craniata</taxon>
        <taxon>Vertebrata</taxon>
        <taxon>Euteleostomi</taxon>
        <taxon>Mammalia</taxon>
        <taxon>Eutheria</taxon>
        <taxon>Euarchontoglires</taxon>
        <taxon>Dermoptera</taxon>
        <taxon>Cynocephalidae</taxon>
        <taxon>Galeopterus</taxon>
    </lineage>
</organism>
<keyword evidence="8" id="KW-0808">Transferase</keyword>
<evidence type="ECO:0000256" key="29">
    <source>
        <dbReference type="ARBA" id="ARBA00043816"/>
    </source>
</evidence>
<keyword evidence="11" id="KW-1133">Transmembrane helix</keyword>
<evidence type="ECO:0000256" key="3">
    <source>
        <dbReference type="ARBA" id="ARBA00004922"/>
    </source>
</evidence>
<comment type="subcellular location">
    <subcellularLocation>
        <location evidence="1">Golgi apparatus</location>
        <location evidence="1">Golgi stack membrane</location>
        <topology evidence="1">Single-pass type II membrane protein</topology>
    </subcellularLocation>
    <subcellularLocation>
        <location evidence="2">Secreted</location>
    </subcellularLocation>
</comment>
<evidence type="ECO:0000256" key="18">
    <source>
        <dbReference type="ARBA" id="ARBA00039107"/>
    </source>
</evidence>
<dbReference type="InterPro" id="IPR038578">
    <property type="entry name" value="GT29-like_sf"/>
</dbReference>
<evidence type="ECO:0000256" key="25">
    <source>
        <dbReference type="ARBA" id="ARBA00042990"/>
    </source>
</evidence>
<evidence type="ECO:0000313" key="31">
    <source>
        <dbReference type="Proteomes" id="UP000694923"/>
    </source>
</evidence>
<keyword evidence="12" id="KW-0333">Golgi apparatus</keyword>
<name>A0ABM0R3D6_GALVR</name>